<dbReference type="AlphaFoldDB" id="A0A4Y2M9L8"/>
<sequence length="74" mass="7966">MVLGCVGHYGAAASTTILSLPGPSKPGADEQMEEVRAVLENGSSTLWCWIVSNTMVLPHLPQFRACPVLQNQEQ</sequence>
<feature type="non-terminal residue" evidence="1">
    <location>
        <position position="74"/>
    </location>
</feature>
<organism evidence="1 2">
    <name type="scientific">Araneus ventricosus</name>
    <name type="common">Orbweaver spider</name>
    <name type="synonym">Epeira ventricosa</name>
    <dbReference type="NCBI Taxonomy" id="182803"/>
    <lineage>
        <taxon>Eukaryota</taxon>
        <taxon>Metazoa</taxon>
        <taxon>Ecdysozoa</taxon>
        <taxon>Arthropoda</taxon>
        <taxon>Chelicerata</taxon>
        <taxon>Arachnida</taxon>
        <taxon>Araneae</taxon>
        <taxon>Araneomorphae</taxon>
        <taxon>Entelegynae</taxon>
        <taxon>Araneoidea</taxon>
        <taxon>Araneidae</taxon>
        <taxon>Araneus</taxon>
    </lineage>
</organism>
<reference evidence="1 2" key="1">
    <citation type="journal article" date="2019" name="Sci. Rep.">
        <title>Orb-weaving spider Araneus ventricosus genome elucidates the spidroin gene catalogue.</title>
        <authorList>
            <person name="Kono N."/>
            <person name="Nakamura H."/>
            <person name="Ohtoshi R."/>
            <person name="Moran D.A.P."/>
            <person name="Shinohara A."/>
            <person name="Yoshida Y."/>
            <person name="Fujiwara M."/>
            <person name="Mori M."/>
            <person name="Tomita M."/>
            <person name="Arakawa K."/>
        </authorList>
    </citation>
    <scope>NUCLEOTIDE SEQUENCE [LARGE SCALE GENOMIC DNA]</scope>
</reference>
<protein>
    <submittedName>
        <fullName evidence="1">Uncharacterized protein</fullName>
    </submittedName>
</protein>
<accession>A0A4Y2M9L8</accession>
<dbReference type="EMBL" id="BGPR01122102">
    <property type="protein sequence ID" value="GBN23272.1"/>
    <property type="molecule type" value="Genomic_DNA"/>
</dbReference>
<name>A0A4Y2M9L8_ARAVE</name>
<gene>
    <name evidence="1" type="ORF">AVEN_35957_1</name>
</gene>
<evidence type="ECO:0000313" key="1">
    <source>
        <dbReference type="EMBL" id="GBN23272.1"/>
    </source>
</evidence>
<keyword evidence="2" id="KW-1185">Reference proteome</keyword>
<evidence type="ECO:0000313" key="2">
    <source>
        <dbReference type="Proteomes" id="UP000499080"/>
    </source>
</evidence>
<dbReference type="Proteomes" id="UP000499080">
    <property type="component" value="Unassembled WGS sequence"/>
</dbReference>
<proteinExistence type="predicted"/>
<comment type="caution">
    <text evidence="1">The sequence shown here is derived from an EMBL/GenBank/DDBJ whole genome shotgun (WGS) entry which is preliminary data.</text>
</comment>